<dbReference type="GO" id="GO:0071111">
    <property type="term" value="F:cyclic-guanylate-specific phosphodiesterase activity"/>
    <property type="evidence" value="ECO:0007669"/>
    <property type="project" value="InterPro"/>
</dbReference>
<gene>
    <name evidence="2" type="ORF">CLV67_11935</name>
</gene>
<accession>A0A2T0K0Y2</accession>
<dbReference type="PROSITE" id="PS50883">
    <property type="entry name" value="EAL"/>
    <property type="match status" value="1"/>
</dbReference>
<dbReference type="SUPFAM" id="SSF55781">
    <property type="entry name" value="GAF domain-like"/>
    <property type="match status" value="1"/>
</dbReference>
<dbReference type="Gene3D" id="3.30.450.40">
    <property type="match status" value="1"/>
</dbReference>
<dbReference type="SMART" id="SM00065">
    <property type="entry name" value="GAF"/>
    <property type="match status" value="1"/>
</dbReference>
<dbReference type="EMBL" id="PVMZ01000019">
    <property type="protein sequence ID" value="PRX16454.1"/>
    <property type="molecule type" value="Genomic_DNA"/>
</dbReference>
<dbReference type="Proteomes" id="UP000239415">
    <property type="component" value="Unassembled WGS sequence"/>
</dbReference>
<dbReference type="Pfam" id="PF00563">
    <property type="entry name" value="EAL"/>
    <property type="match status" value="1"/>
</dbReference>
<keyword evidence="3" id="KW-1185">Reference proteome</keyword>
<reference evidence="2 3" key="1">
    <citation type="submission" date="2018-03" db="EMBL/GenBank/DDBJ databases">
        <title>Genomic Encyclopedia of Archaeal and Bacterial Type Strains, Phase II (KMG-II): from individual species to whole genera.</title>
        <authorList>
            <person name="Goeker M."/>
        </authorList>
    </citation>
    <scope>NUCLEOTIDE SEQUENCE [LARGE SCALE GENOMIC DNA]</scope>
    <source>
        <strain evidence="2 3">DSM 43146</strain>
    </source>
</reference>
<evidence type="ECO:0000313" key="3">
    <source>
        <dbReference type="Proteomes" id="UP000239415"/>
    </source>
</evidence>
<evidence type="ECO:0000313" key="2">
    <source>
        <dbReference type="EMBL" id="PRX16454.1"/>
    </source>
</evidence>
<dbReference type="OrthoDB" id="23692at2"/>
<dbReference type="CDD" id="cd01948">
    <property type="entry name" value="EAL"/>
    <property type="match status" value="1"/>
</dbReference>
<dbReference type="PANTHER" id="PTHR33121">
    <property type="entry name" value="CYCLIC DI-GMP PHOSPHODIESTERASE PDEF"/>
    <property type="match status" value="1"/>
</dbReference>
<sequence length="396" mass="42266">MSTSTAHDVTTPVDPEIDRLLALARLHLGMEVAWLSAFTEGEQVIVAADGETAAMNVELMTGTALDGSFCTRVLAGTLPEVVTDARSHPVTRDLAVTRDLNIGSYVGAPWHGADGTVLGMLCCLSRHADQRLTEQDARFVRMLADLISDHLSSPAALARHLTRRSEASVREVLQAGAVHTVFQPIVSLRTGAPVAFEALSRFDPMVFATPDRAFAAAARCGLGAELELLAVRRALEILDRLPPGIRLNLNLSPEVLTAAGTERLLLDHAGHDLGVEITEHAQVYDYPGLLAHTRALQAAGVQILVDDAGAGFASLSHILRLRPDIIKLDISLVRDIDTDLVRQTMARSLNMFATETGAALIAEGIETATELDTLRGIGVAYGQGYLFGLPGPVPST</sequence>
<proteinExistence type="predicted"/>
<dbReference type="RefSeq" id="WP_106326734.1">
    <property type="nucleotide sequence ID" value="NZ_BOMO01000123.1"/>
</dbReference>
<dbReference type="InterPro" id="IPR050706">
    <property type="entry name" value="Cyclic-di-GMP_PDE-like"/>
</dbReference>
<feature type="domain" description="EAL" evidence="1">
    <location>
        <begin position="162"/>
        <end position="396"/>
    </location>
</feature>
<dbReference type="InterPro" id="IPR003018">
    <property type="entry name" value="GAF"/>
</dbReference>
<dbReference type="Gene3D" id="3.20.20.450">
    <property type="entry name" value="EAL domain"/>
    <property type="match status" value="1"/>
</dbReference>
<evidence type="ECO:0000259" key="1">
    <source>
        <dbReference type="PROSITE" id="PS50883"/>
    </source>
</evidence>
<protein>
    <submittedName>
        <fullName evidence="2">EAL domain-containing protein (Putative c-di-GMP-specific phosphodiesterase class I)</fullName>
    </submittedName>
</protein>
<dbReference type="SMART" id="SM00052">
    <property type="entry name" value="EAL"/>
    <property type="match status" value="1"/>
</dbReference>
<organism evidence="2 3">
    <name type="scientific">Actinoplanes italicus</name>
    <dbReference type="NCBI Taxonomy" id="113567"/>
    <lineage>
        <taxon>Bacteria</taxon>
        <taxon>Bacillati</taxon>
        <taxon>Actinomycetota</taxon>
        <taxon>Actinomycetes</taxon>
        <taxon>Micromonosporales</taxon>
        <taxon>Micromonosporaceae</taxon>
        <taxon>Actinoplanes</taxon>
    </lineage>
</organism>
<dbReference type="InterPro" id="IPR035919">
    <property type="entry name" value="EAL_sf"/>
</dbReference>
<comment type="caution">
    <text evidence="2">The sequence shown here is derived from an EMBL/GenBank/DDBJ whole genome shotgun (WGS) entry which is preliminary data.</text>
</comment>
<dbReference type="InterPro" id="IPR001633">
    <property type="entry name" value="EAL_dom"/>
</dbReference>
<dbReference type="SUPFAM" id="SSF141868">
    <property type="entry name" value="EAL domain-like"/>
    <property type="match status" value="1"/>
</dbReference>
<name>A0A2T0K0Y2_9ACTN</name>
<dbReference type="AlphaFoldDB" id="A0A2T0K0Y2"/>
<dbReference type="PANTHER" id="PTHR33121:SF76">
    <property type="entry name" value="SIGNALING PROTEIN"/>
    <property type="match status" value="1"/>
</dbReference>
<dbReference type="Pfam" id="PF01590">
    <property type="entry name" value="GAF"/>
    <property type="match status" value="1"/>
</dbReference>
<dbReference type="InterPro" id="IPR029016">
    <property type="entry name" value="GAF-like_dom_sf"/>
</dbReference>